<reference evidence="5 6" key="1">
    <citation type="submission" date="2016-10" db="EMBL/GenBank/DDBJ databases">
        <authorList>
            <person name="de Groot N.N."/>
        </authorList>
    </citation>
    <scope>NUCLEOTIDE SEQUENCE [LARGE SCALE GENOMIC DNA]</scope>
    <source>
        <strain evidence="5 6">DSM 19938</strain>
    </source>
</reference>
<dbReference type="GO" id="GO:0008234">
    <property type="term" value="F:cysteine-type peptidase activity"/>
    <property type="evidence" value="ECO:0007669"/>
    <property type="project" value="InterPro"/>
</dbReference>
<gene>
    <name evidence="5" type="ORF">SAMN04487995_1046</name>
</gene>
<protein>
    <submittedName>
        <fullName evidence="5">Por secretion system C-terminal sorting domain-containing protein</fullName>
    </submittedName>
</protein>
<name>A0A1H6R9K4_9BACT</name>
<evidence type="ECO:0000313" key="5">
    <source>
        <dbReference type="EMBL" id="SEI51156.1"/>
    </source>
</evidence>
<dbReference type="RefSeq" id="WP_090332971.1">
    <property type="nucleotide sequence ID" value="NZ_FNXY01000002.1"/>
</dbReference>
<keyword evidence="1 2" id="KW-0732">Signal</keyword>
<dbReference type="Pfam" id="PF18962">
    <property type="entry name" value="Por_Secre_tail"/>
    <property type="match status" value="1"/>
</dbReference>
<dbReference type="InterPro" id="IPR029030">
    <property type="entry name" value="Caspase-like_dom_sf"/>
</dbReference>
<evidence type="ECO:0000313" key="6">
    <source>
        <dbReference type="Proteomes" id="UP000199532"/>
    </source>
</evidence>
<dbReference type="OrthoDB" id="9757650at2"/>
<dbReference type="SUPFAM" id="SSF52129">
    <property type="entry name" value="Caspase-like"/>
    <property type="match status" value="1"/>
</dbReference>
<dbReference type="Pfam" id="PF01364">
    <property type="entry name" value="Peptidase_C25"/>
    <property type="match status" value="1"/>
</dbReference>
<sequence>MHKKFTFQVKRSIAVAALVLLNFISPVTDSFAQVKWSGVYGNEWLAGKYGPNWIKISVSQKGIHKVTLPSNFQNKPGQLHLYHRGVEVALTSATNTEIQFYGVPNDGASDALFYRDKNHNVDPSQRTNDKYSMFSDVSAYFLTYFSSTDVERAVLLNDPITAIESEKYHLQTELKLFTDEYSYSIDKNFFTQSLQQSYLENAKGMTSTTYGRHATLTNPLLLSDPTLLFPVKNLYASTEANAEVEVLLYSRTPTSNDVSIQAGKDAGSLRSLGSSMTFAGFASIKRQYTLNVSDQPANSDVPVNGNLNVKLVTNKVTSDYNTVGIYSMTYVQVKYPQQINMSGQTSALLNLPAKSSGITMSKVTVTNAPASAKVFDVTNPDKPIELTASYAGSDLNVMIRRQANQPVTLLVSSAAATDATSSIATPVMVDYDPQGYNYLIVTTNNLKAAAEEYKTYRASAAGGSYSPLVIDIADVYNQFNYGEPSPVAIRRFVDFMISKGIRSTHNLLLVGHSITEGDQTQTNKELPNQVPSIGFPGSDVLLVEGLGGVAKDVPAIPVGRITATTVEQVRNYLEKVNSYEHSTENLTYRKRSMHINGGVNNGESDRFGAYYTNTLNTKVTAAPFSGNVITQKKPNNLLGSPEPLDITQDVNSGLGFMSYFGHGNPHYTDYNLGYISDSRKGYTANDKYPVMYFNGCGVGNIFKGSTTSYPSGYTGSDKNLAKEIMPMTADWMLSKRAGAIAIIGNSFYAFESSSRDYLFALYDQIFPKSENERPNIGKIHQSTASYIITVKSNNAPDDYTLANTHQSLLQGDPALRILSTSATPFPVELFGFKGKYASEKVRLDWNTAWEINNRKFIIERSYNAKNFEEIGSVEGKGDSNQENAYKFFDASPSKGTNYYRLKQVDFMTTGSDVEKATYSNIISVNVSKEGAISVYPNPTNDLVNVEMDIPASLQSWELIDVNGRTLSRGTSSNEISLKNLPQGEYILKMNTSNGDVYSKKLLKN</sequence>
<evidence type="ECO:0000256" key="2">
    <source>
        <dbReference type="SAM" id="SignalP"/>
    </source>
</evidence>
<feature type="signal peptide" evidence="2">
    <location>
        <begin position="1"/>
        <end position="32"/>
    </location>
</feature>
<dbReference type="InterPro" id="IPR001769">
    <property type="entry name" value="Gingipain"/>
</dbReference>
<dbReference type="Gene3D" id="3.40.50.1460">
    <property type="match status" value="1"/>
</dbReference>
<feature type="domain" description="Gingipain" evidence="3">
    <location>
        <begin position="438"/>
        <end position="817"/>
    </location>
</feature>
<organism evidence="5 6">
    <name type="scientific">Dyadobacter koreensis</name>
    <dbReference type="NCBI Taxonomy" id="408657"/>
    <lineage>
        <taxon>Bacteria</taxon>
        <taxon>Pseudomonadati</taxon>
        <taxon>Bacteroidota</taxon>
        <taxon>Cytophagia</taxon>
        <taxon>Cytophagales</taxon>
        <taxon>Spirosomataceae</taxon>
        <taxon>Dyadobacter</taxon>
    </lineage>
</organism>
<feature type="domain" description="Secretion system C-terminal sorting" evidence="4">
    <location>
        <begin position="934"/>
        <end position="1001"/>
    </location>
</feature>
<keyword evidence="6" id="KW-1185">Reference proteome</keyword>
<accession>A0A1H6R9K4</accession>
<dbReference type="InterPro" id="IPR026444">
    <property type="entry name" value="Secre_tail"/>
</dbReference>
<proteinExistence type="predicted"/>
<dbReference type="AlphaFoldDB" id="A0A1H6R9K4"/>
<evidence type="ECO:0000259" key="4">
    <source>
        <dbReference type="Pfam" id="PF18962"/>
    </source>
</evidence>
<dbReference type="GO" id="GO:0006508">
    <property type="term" value="P:proteolysis"/>
    <property type="evidence" value="ECO:0007669"/>
    <property type="project" value="InterPro"/>
</dbReference>
<dbReference type="NCBIfam" id="TIGR04183">
    <property type="entry name" value="Por_Secre_tail"/>
    <property type="match status" value="1"/>
</dbReference>
<dbReference type="Gene3D" id="3.40.50.10390">
    <property type="entry name" value="Gingipain r, domain 1"/>
    <property type="match status" value="1"/>
</dbReference>
<dbReference type="Proteomes" id="UP000199532">
    <property type="component" value="Unassembled WGS sequence"/>
</dbReference>
<dbReference type="STRING" id="408657.SAMN04487995_1046"/>
<evidence type="ECO:0000256" key="1">
    <source>
        <dbReference type="ARBA" id="ARBA00022729"/>
    </source>
</evidence>
<evidence type="ECO:0000259" key="3">
    <source>
        <dbReference type="Pfam" id="PF01364"/>
    </source>
</evidence>
<dbReference type="CDD" id="cd02258">
    <property type="entry name" value="Peptidase_C25_N"/>
    <property type="match status" value="1"/>
</dbReference>
<feature type="chain" id="PRO_5011668459" evidence="2">
    <location>
        <begin position="33"/>
        <end position="1004"/>
    </location>
</feature>
<dbReference type="InterPro" id="IPR029031">
    <property type="entry name" value="Gingipain_N_sf"/>
</dbReference>
<dbReference type="EMBL" id="FNXY01000002">
    <property type="protein sequence ID" value="SEI51156.1"/>
    <property type="molecule type" value="Genomic_DNA"/>
</dbReference>